<dbReference type="SMART" id="SM00226">
    <property type="entry name" value="LMWPc"/>
    <property type="match status" value="1"/>
</dbReference>
<dbReference type="InterPro" id="IPR023485">
    <property type="entry name" value="Ptyr_pPase"/>
</dbReference>
<dbReference type="Pfam" id="PF01451">
    <property type="entry name" value="LMWPc"/>
    <property type="match status" value="1"/>
</dbReference>
<accession>A0A6B8TL41</accession>
<evidence type="ECO:0000259" key="3">
    <source>
        <dbReference type="SMART" id="SM00226"/>
    </source>
</evidence>
<dbReference type="NCBIfam" id="NF046112">
    <property type="entry name" value="MSMEG_6209_Nter"/>
    <property type="match status" value="1"/>
</dbReference>
<proteinExistence type="predicted"/>
<dbReference type="PANTHER" id="PTHR43428">
    <property type="entry name" value="ARSENATE REDUCTASE"/>
    <property type="match status" value="1"/>
</dbReference>
<feature type="domain" description="Phosphotyrosine protein phosphatase I" evidence="3">
    <location>
        <begin position="102"/>
        <end position="226"/>
    </location>
</feature>
<dbReference type="InterPro" id="IPR036196">
    <property type="entry name" value="Ptyr_pPase_sf"/>
</dbReference>
<dbReference type="SUPFAM" id="SSF52788">
    <property type="entry name" value="Phosphotyrosine protein phosphatases I"/>
    <property type="match status" value="1"/>
</dbReference>
<dbReference type="GO" id="GO:0046685">
    <property type="term" value="P:response to arsenic-containing substance"/>
    <property type="evidence" value="ECO:0007669"/>
    <property type="project" value="UniProtKB-KW"/>
</dbReference>
<dbReference type="Gene3D" id="3.40.50.2300">
    <property type="match status" value="1"/>
</dbReference>
<evidence type="ECO:0000256" key="1">
    <source>
        <dbReference type="ARBA" id="ARBA00022849"/>
    </source>
</evidence>
<reference evidence="4 5" key="1">
    <citation type="submission" date="2019-11" db="EMBL/GenBank/DDBJ databases">
        <title>FDA dAtabase for Regulatory Grade micrObial Sequences (FDA-ARGOS): Supporting development and validation of Infectious Disease Dx tests.</title>
        <authorList>
            <person name="Kerrigan L."/>
            <person name="Long C."/>
            <person name="Tallon L."/>
            <person name="Sadzewicz L."/>
            <person name="Vavikolanu K."/>
            <person name="Mehta A."/>
            <person name="Aluvathingal J."/>
            <person name="Nadendla S."/>
            <person name="Yan Y."/>
            <person name="Sichtig H."/>
        </authorList>
    </citation>
    <scope>NUCLEOTIDE SEQUENCE [LARGE SCALE GENOMIC DNA]</scope>
    <source>
        <strain evidence="4 5">FDAARGOS_674</strain>
    </source>
</reference>
<gene>
    <name evidence="4" type="ORF">FOB82_00390</name>
</gene>
<feature type="region of interest" description="Disordered" evidence="2">
    <location>
        <begin position="1"/>
        <end position="25"/>
    </location>
</feature>
<dbReference type="PANTHER" id="PTHR43428:SF1">
    <property type="entry name" value="ARSENATE REDUCTASE"/>
    <property type="match status" value="1"/>
</dbReference>
<dbReference type="KEGG" id="cxe:FOB82_00390"/>
<evidence type="ECO:0000313" key="4">
    <source>
        <dbReference type="EMBL" id="QGS33626.1"/>
    </source>
</evidence>
<evidence type="ECO:0000313" key="5">
    <source>
        <dbReference type="Proteomes" id="UP000426857"/>
    </source>
</evidence>
<protein>
    <submittedName>
        <fullName evidence="4">Protein tyrosine phosphatase</fullName>
    </submittedName>
</protein>
<keyword evidence="1" id="KW-0059">Arsenical resistance</keyword>
<dbReference type="Proteomes" id="UP000426857">
    <property type="component" value="Chromosome"/>
</dbReference>
<evidence type="ECO:0000256" key="2">
    <source>
        <dbReference type="SAM" id="MobiDB-lite"/>
    </source>
</evidence>
<organism evidence="4 5">
    <name type="scientific">Corynebacterium xerosis</name>
    <dbReference type="NCBI Taxonomy" id="1725"/>
    <lineage>
        <taxon>Bacteria</taxon>
        <taxon>Bacillati</taxon>
        <taxon>Actinomycetota</taxon>
        <taxon>Actinomycetes</taxon>
        <taxon>Mycobacteriales</taxon>
        <taxon>Corynebacteriaceae</taxon>
        <taxon>Corynebacterium</taxon>
    </lineage>
</organism>
<dbReference type="EMBL" id="CP046322">
    <property type="protein sequence ID" value="QGS33626.1"/>
    <property type="molecule type" value="Genomic_DNA"/>
</dbReference>
<dbReference type="AlphaFoldDB" id="A0A6B8TL41"/>
<sequence length="238" mass="26032">MIVLGDGPPHGFGSAEHHQKGPSMTNPLLKRQFEIVREDMHRRYGSLHTAEHIDALVDETIAERTANAKVETFLAVMVERVVSEKLEEQAAAAGATDPCARQEVLYVCERNAGRSQLASAITSWIVGDKLFVRSVGLNPVGGINPTVLEVLAERGIPTGHLYQKEIVARTVHRADVVVLLGVDQRPDIPGDRYVEWDIADPEGASIEEVRTIADDVERHVRALLDEMGFDEAQSAASA</sequence>
<dbReference type="Gene3D" id="1.10.8.1060">
    <property type="entry name" value="Corynebacterium glutamicum thioredoxin-dependent arsenate reductase, N-terminal domain"/>
    <property type="match status" value="1"/>
</dbReference>
<name>A0A6B8TL41_9CORY</name>